<keyword evidence="4" id="KW-1185">Reference proteome</keyword>
<evidence type="ECO:0000313" key="3">
    <source>
        <dbReference type="EMBL" id="ORX61826.1"/>
    </source>
</evidence>
<reference evidence="3 4" key="1">
    <citation type="submission" date="2016-08" db="EMBL/GenBank/DDBJ databases">
        <title>A Parts List for Fungal Cellulosomes Revealed by Comparative Genomics.</title>
        <authorList>
            <consortium name="DOE Joint Genome Institute"/>
            <person name="Haitjema C.H."/>
            <person name="Gilmore S.P."/>
            <person name="Henske J.K."/>
            <person name="Solomon K.V."/>
            <person name="De Groot R."/>
            <person name="Kuo A."/>
            <person name="Mondo S.J."/>
            <person name="Salamov A.A."/>
            <person name="Labutti K."/>
            <person name="Zhao Z."/>
            <person name="Chiniquy J."/>
            <person name="Barry K."/>
            <person name="Brewer H.M."/>
            <person name="Purvine S.O."/>
            <person name="Wright A.T."/>
            <person name="Boxma B."/>
            <person name="Van Alen T."/>
            <person name="Hackstein J.H."/>
            <person name="Baker S.E."/>
            <person name="Grigoriev I.V."/>
            <person name="O'Malley M.A."/>
        </authorList>
    </citation>
    <scope>NUCLEOTIDE SEQUENCE [LARGE SCALE GENOMIC DNA]</scope>
    <source>
        <strain evidence="3 4">S4</strain>
    </source>
</reference>
<dbReference type="PANTHER" id="PTHR34825">
    <property type="entry name" value="CONSERVED PROTEIN, WITH A WEAK D-GALACTARATE DEHYDRATASE/ALTRONATE HYDROLASE DOMAIN"/>
    <property type="match status" value="1"/>
</dbReference>
<reference evidence="3 4" key="2">
    <citation type="submission" date="2016-08" db="EMBL/GenBank/DDBJ databases">
        <title>Pervasive Adenine N6-methylation of Active Genes in Fungi.</title>
        <authorList>
            <consortium name="DOE Joint Genome Institute"/>
            <person name="Mondo S.J."/>
            <person name="Dannebaum R.O."/>
            <person name="Kuo R.C."/>
            <person name="Labutti K."/>
            <person name="Haridas S."/>
            <person name="Kuo A."/>
            <person name="Salamov A."/>
            <person name="Ahrendt S.R."/>
            <person name="Lipzen A."/>
            <person name="Sullivan W."/>
            <person name="Andreopoulos W.B."/>
            <person name="Clum A."/>
            <person name="Lindquist E."/>
            <person name="Daum C."/>
            <person name="Ramamoorthy G.K."/>
            <person name="Gryganskyi A."/>
            <person name="Culley D."/>
            <person name="Magnuson J.K."/>
            <person name="James T.Y."/>
            <person name="O'Malley M.A."/>
            <person name="Stajich J.E."/>
            <person name="Spatafora J.W."/>
            <person name="Visel A."/>
            <person name="Grigoriev I.V."/>
        </authorList>
    </citation>
    <scope>NUCLEOTIDE SEQUENCE [LARGE SCALE GENOMIC DNA]</scope>
    <source>
        <strain evidence="3 4">S4</strain>
    </source>
</reference>
<dbReference type="OrthoDB" id="10057079at2759"/>
<dbReference type="Pfam" id="PF09820">
    <property type="entry name" value="AAA-ATPase_like"/>
    <property type="match status" value="1"/>
</dbReference>
<dbReference type="SUPFAM" id="SSF52540">
    <property type="entry name" value="P-loop containing nucleoside triphosphate hydrolases"/>
    <property type="match status" value="1"/>
</dbReference>
<protein>
    <recommendedName>
        <fullName evidence="2">AAA-ATPase-like domain-containing protein</fullName>
    </recommendedName>
</protein>
<dbReference type="EMBL" id="MCFG01000689">
    <property type="protein sequence ID" value="ORX61826.1"/>
    <property type="molecule type" value="Genomic_DNA"/>
</dbReference>
<dbReference type="InterPro" id="IPR018631">
    <property type="entry name" value="AAA-ATPase-like_dom"/>
</dbReference>
<accession>A0A1Y1VPE5</accession>
<comment type="caution">
    <text evidence="3">The sequence shown here is derived from an EMBL/GenBank/DDBJ whole genome shotgun (WGS) entry which is preliminary data.</text>
</comment>
<dbReference type="Proteomes" id="UP000193944">
    <property type="component" value="Unassembled WGS sequence"/>
</dbReference>
<feature type="region of interest" description="Disordered" evidence="1">
    <location>
        <begin position="525"/>
        <end position="548"/>
    </location>
</feature>
<dbReference type="STRING" id="1754192.A0A1Y1VPE5"/>
<gene>
    <name evidence="3" type="ORF">BCR32DRAFT_298531</name>
</gene>
<dbReference type="AlphaFoldDB" id="A0A1Y1VPE5"/>
<name>A0A1Y1VPE5_9FUNG</name>
<evidence type="ECO:0000313" key="4">
    <source>
        <dbReference type="Proteomes" id="UP000193944"/>
    </source>
</evidence>
<evidence type="ECO:0000259" key="2">
    <source>
        <dbReference type="Pfam" id="PF09820"/>
    </source>
</evidence>
<evidence type="ECO:0000256" key="1">
    <source>
        <dbReference type="SAM" id="MobiDB-lite"/>
    </source>
</evidence>
<dbReference type="Gene3D" id="3.40.50.300">
    <property type="entry name" value="P-loop containing nucleotide triphosphate hydrolases"/>
    <property type="match status" value="1"/>
</dbReference>
<proteinExistence type="predicted"/>
<dbReference type="PANTHER" id="PTHR34825:SF1">
    <property type="entry name" value="AAA-ATPASE-LIKE DOMAIN-CONTAINING PROTEIN"/>
    <property type="match status" value="1"/>
</dbReference>
<organism evidence="3 4">
    <name type="scientific">Anaeromyces robustus</name>
    <dbReference type="NCBI Taxonomy" id="1754192"/>
    <lineage>
        <taxon>Eukaryota</taxon>
        <taxon>Fungi</taxon>
        <taxon>Fungi incertae sedis</taxon>
        <taxon>Chytridiomycota</taxon>
        <taxon>Chytridiomycota incertae sedis</taxon>
        <taxon>Neocallimastigomycetes</taxon>
        <taxon>Neocallimastigales</taxon>
        <taxon>Neocallimastigaceae</taxon>
        <taxon>Anaeromyces</taxon>
    </lineage>
</organism>
<feature type="domain" description="AAA-ATPase-like" evidence="2">
    <location>
        <begin position="16"/>
        <end position="96"/>
    </location>
</feature>
<sequence length="652" mass="76747">MGLIIDNGNMYEKFKCLLNQEFFVDKSNIINDFNKLIGKDGRKNVCITKPRRFGKTSIAALLTTYYSKGFDSQEIFDKLKVSKGKNIIEFYQKYKVEKKPCNKILVNLQNMYEKTGEKFIIIIDEWDYIIFNNDFSPKEKVKYIRFLKSLIKDKCYSAFAYMTGISPIAKEFSQSTLNCFDEYSMLKDKKYYQYFGFTEQEVRDLCEKNKKINKSSKIKYEDLENWYNGYKAYNGEKIFNPWSIYHALVKDRIKNYWTKTGGFDELVNIINFNILGVKDNILELIKGKNIEIELKGFGTENNLNSSTNNKETNEKTNEKKLKAELYSKMVTFGFLTYYDGKISIPNKELEEKFINVLRKYKDLEYYYYYNMINNSGKMLEMTLEINPKEICKILENSHMENIKPGDKMDHGNLKHVVEFAYFNARINYIVDEVGKGKGISDFIFYPKDKRKAVIIIELKMNGSAKKALKQIHRKKYYHGLNNDGYEGNILLLGINLNTENKLYSCIIEERDNELKKISVDEYPKSENKRKIDQPNSKNKRKTDQESDGMYKRLRSATKRKKMIKKINFIYCATSKGTSVLWIFSGIFNPKDWDVKGYMNINSEQLSLGTYDNGTYGINARVVNPYARTQNLNIKKQLRYFYNFFSLYLLHIL</sequence>
<dbReference type="InterPro" id="IPR027417">
    <property type="entry name" value="P-loop_NTPase"/>
</dbReference>